<dbReference type="Proteomes" id="UP000647235">
    <property type="component" value="Unassembled WGS sequence"/>
</dbReference>
<evidence type="ECO:0000313" key="11">
    <source>
        <dbReference type="EMBL" id="MBC5664421.1"/>
    </source>
</evidence>
<dbReference type="SUPFAM" id="SSF51445">
    <property type="entry name" value="(Trans)glycosidases"/>
    <property type="match status" value="1"/>
</dbReference>
<protein>
    <recommendedName>
        <fullName evidence="4 10">4-alpha-glucanotransferase</fullName>
        <ecNumber evidence="3 10">2.4.1.25</ecNumber>
    </recommendedName>
    <alternativeName>
        <fullName evidence="8 10">Amylomaltase</fullName>
    </alternativeName>
    <alternativeName>
        <fullName evidence="9 10">Disproportionating enzyme</fullName>
    </alternativeName>
</protein>
<dbReference type="Gene3D" id="3.20.20.80">
    <property type="entry name" value="Glycosidases"/>
    <property type="match status" value="1"/>
</dbReference>
<dbReference type="PANTHER" id="PTHR32438:SF5">
    <property type="entry name" value="4-ALPHA-GLUCANOTRANSFERASE DPE1, CHLOROPLASTIC_AMYLOPLASTIC"/>
    <property type="match status" value="1"/>
</dbReference>
<reference evidence="11 12" key="1">
    <citation type="submission" date="2020-08" db="EMBL/GenBank/DDBJ databases">
        <title>Genome public.</title>
        <authorList>
            <person name="Liu C."/>
            <person name="Sun Q."/>
        </authorList>
    </citation>
    <scope>NUCLEOTIDE SEQUENCE [LARGE SCALE GENOMIC DNA]</scope>
    <source>
        <strain evidence="11 12">NSJ-36</strain>
    </source>
</reference>
<dbReference type="InterPro" id="IPR003385">
    <property type="entry name" value="Glyco_hydro_77"/>
</dbReference>
<gene>
    <name evidence="11" type="primary">malQ</name>
    <name evidence="11" type="ORF">H8S07_03860</name>
</gene>
<comment type="catalytic activity">
    <reaction evidence="1 10">
        <text>Transfers a segment of a (1-&gt;4)-alpha-D-glucan to a new position in an acceptor, which may be glucose or a (1-&gt;4)-alpha-D-glucan.</text>
        <dbReference type="EC" id="2.4.1.25"/>
    </reaction>
</comment>
<comment type="caution">
    <text evidence="11">The sequence shown here is derived from an EMBL/GenBank/DDBJ whole genome shotgun (WGS) entry which is preliminary data.</text>
</comment>
<dbReference type="EMBL" id="JACOOY010000004">
    <property type="protein sequence ID" value="MBC5664421.1"/>
    <property type="molecule type" value="Genomic_DNA"/>
</dbReference>
<evidence type="ECO:0000256" key="7">
    <source>
        <dbReference type="ARBA" id="ARBA00023277"/>
    </source>
</evidence>
<evidence type="ECO:0000256" key="5">
    <source>
        <dbReference type="ARBA" id="ARBA00022676"/>
    </source>
</evidence>
<evidence type="ECO:0000313" key="12">
    <source>
        <dbReference type="Proteomes" id="UP000647235"/>
    </source>
</evidence>
<dbReference type="EC" id="2.4.1.25" evidence="3 10"/>
<evidence type="ECO:0000256" key="6">
    <source>
        <dbReference type="ARBA" id="ARBA00022679"/>
    </source>
</evidence>
<proteinExistence type="inferred from homology"/>
<keyword evidence="5 10" id="KW-0328">Glycosyltransferase</keyword>
<dbReference type="NCBIfam" id="NF011080">
    <property type="entry name" value="PRK14508.1-3"/>
    <property type="match status" value="1"/>
</dbReference>
<evidence type="ECO:0000256" key="4">
    <source>
        <dbReference type="ARBA" id="ARBA00020295"/>
    </source>
</evidence>
<keyword evidence="6 10" id="KW-0808">Transferase</keyword>
<keyword evidence="12" id="KW-1185">Reference proteome</keyword>
<dbReference type="InterPro" id="IPR017853">
    <property type="entry name" value="GH"/>
</dbReference>
<evidence type="ECO:0000256" key="1">
    <source>
        <dbReference type="ARBA" id="ARBA00000439"/>
    </source>
</evidence>
<sequence length="502" mass="57292">MKQYRRQAGVLLHPTSLPSPYGIGDLGHTAYHFVDFLEAAGQKLWQILPLTHTGFGDSPYQSFSAFAGQPLLISPDHLKELGLLFDHELKDAPAGDSAQVDYGTVIPWKHSIFRLAYNRFYERDGGDPLKQDFARFCQEEAFWLEDYALFLACKDANDGRSWLDWPDMYRSPSPEYKEELKQLLQKEAGYYKFLQFIFFTEWGRLKAYANEKGIQIIGDIPIFVSMDSADVWANKELFHLDEKGYPLSVAGVPPDYFSATGQLWGNPLYAWDAHKNSDFSWWISRIRTQLKNLDILRIDHFRGFDACWSIPYGEPTAVNGHWAKVPGWDLFDAISQALGDDLPIIAEDLGIITDEVNALREHFGFPGMKVLQFAFDSTDENAYLPHRFESPVCVCYTGTHDNATTLSWYKTLPEHCRKKVCAYTGTTDEKKIGYGLIKAALSSIATYAIYPLQDLLFCGDEGRMNTPGKATGNWSWRFRAQDLKPEYADTLRELTLLYGRFD</sequence>
<dbReference type="GO" id="GO:0004134">
    <property type="term" value="F:4-alpha-glucanotransferase activity"/>
    <property type="evidence" value="ECO:0007669"/>
    <property type="project" value="UniProtKB-EC"/>
</dbReference>
<accession>A0ABR7EST5</accession>
<dbReference type="NCBIfam" id="NF011079">
    <property type="entry name" value="PRK14508.1-2"/>
    <property type="match status" value="1"/>
</dbReference>
<dbReference type="PANTHER" id="PTHR32438">
    <property type="entry name" value="4-ALPHA-GLUCANOTRANSFERASE DPE1, CHLOROPLASTIC/AMYLOPLASTIC"/>
    <property type="match status" value="1"/>
</dbReference>
<name>A0ABR7EST5_9FIRM</name>
<evidence type="ECO:0000256" key="10">
    <source>
        <dbReference type="RuleBase" id="RU361207"/>
    </source>
</evidence>
<evidence type="ECO:0000256" key="2">
    <source>
        <dbReference type="ARBA" id="ARBA00005684"/>
    </source>
</evidence>
<evidence type="ECO:0000256" key="3">
    <source>
        <dbReference type="ARBA" id="ARBA00012560"/>
    </source>
</evidence>
<dbReference type="NCBIfam" id="TIGR00217">
    <property type="entry name" value="malQ"/>
    <property type="match status" value="1"/>
</dbReference>
<keyword evidence="7 10" id="KW-0119">Carbohydrate metabolism</keyword>
<comment type="similarity">
    <text evidence="2 10">Belongs to the disproportionating enzyme family.</text>
</comment>
<organism evidence="11 12">
    <name type="scientific">Dorea hominis</name>
    <dbReference type="NCBI Taxonomy" id="2763040"/>
    <lineage>
        <taxon>Bacteria</taxon>
        <taxon>Bacillati</taxon>
        <taxon>Bacillota</taxon>
        <taxon>Clostridia</taxon>
        <taxon>Lachnospirales</taxon>
        <taxon>Lachnospiraceae</taxon>
        <taxon>Dorea</taxon>
    </lineage>
</organism>
<evidence type="ECO:0000256" key="9">
    <source>
        <dbReference type="ARBA" id="ARBA00031501"/>
    </source>
</evidence>
<dbReference type="Pfam" id="PF02446">
    <property type="entry name" value="Glyco_hydro_77"/>
    <property type="match status" value="1"/>
</dbReference>
<evidence type="ECO:0000256" key="8">
    <source>
        <dbReference type="ARBA" id="ARBA00031423"/>
    </source>
</evidence>